<organism evidence="1 2">
    <name type="scientific">Blastochloris tepida</name>
    <dbReference type="NCBI Taxonomy" id="2233851"/>
    <lineage>
        <taxon>Bacteria</taxon>
        <taxon>Pseudomonadati</taxon>
        <taxon>Pseudomonadota</taxon>
        <taxon>Alphaproteobacteria</taxon>
        <taxon>Hyphomicrobiales</taxon>
        <taxon>Blastochloridaceae</taxon>
        <taxon>Blastochloris</taxon>
    </lineage>
</organism>
<reference evidence="1 2" key="1">
    <citation type="submission" date="2018-08" db="EMBL/GenBank/DDBJ databases">
        <title>Complete genome sequencing of Blastochloris tepida GI.</title>
        <authorList>
            <person name="Tsukatani Y."/>
            <person name="Mori H."/>
        </authorList>
    </citation>
    <scope>NUCLEOTIDE SEQUENCE [LARGE SCALE GENOMIC DNA]</scope>
    <source>
        <strain evidence="1 2">GI</strain>
    </source>
</reference>
<dbReference type="EMBL" id="AP018907">
    <property type="protein sequence ID" value="BBF92573.1"/>
    <property type="molecule type" value="Genomic_DNA"/>
</dbReference>
<dbReference type="KEGG" id="blag:BLTE_12580"/>
<protein>
    <submittedName>
        <fullName evidence="1">Uncharacterized protein</fullName>
    </submittedName>
</protein>
<dbReference type="Proteomes" id="UP000266934">
    <property type="component" value="Chromosome"/>
</dbReference>
<keyword evidence="2" id="KW-1185">Reference proteome</keyword>
<gene>
    <name evidence="1" type="ORF">BLTE_12580</name>
</gene>
<sequence>MAHAVLLGPLGPARVRAAALGVLVASRPARLRLALSSFLEGRGAPGSLDPNPRRRHTGAAAICVYAVSG</sequence>
<evidence type="ECO:0000313" key="2">
    <source>
        <dbReference type="Proteomes" id="UP000266934"/>
    </source>
</evidence>
<name>A0A348FZ40_9HYPH</name>
<proteinExistence type="predicted"/>
<accession>A0A348FZ40</accession>
<dbReference type="AlphaFoldDB" id="A0A348FZ40"/>
<evidence type="ECO:0000313" key="1">
    <source>
        <dbReference type="EMBL" id="BBF92573.1"/>
    </source>
</evidence>